<dbReference type="PANTHER" id="PTHR31126:SF72">
    <property type="entry name" value="DUAL SPECIFICITY PROTEIN PHOSPHATASE TPBA"/>
    <property type="match status" value="1"/>
</dbReference>
<evidence type="ECO:0000313" key="2">
    <source>
        <dbReference type="EMBL" id="MCQ4631238.1"/>
    </source>
</evidence>
<dbReference type="Gene3D" id="3.90.190.10">
    <property type="entry name" value="Protein tyrosine phosphatase superfamily"/>
    <property type="match status" value="1"/>
</dbReference>
<comment type="similarity">
    <text evidence="1">Belongs to the protein-tyrosine phosphatase family.</text>
</comment>
<dbReference type="RefSeq" id="WP_256117759.1">
    <property type="nucleotide sequence ID" value="NZ_WHSB02000004.1"/>
</dbReference>
<dbReference type="CDD" id="cd14529">
    <property type="entry name" value="TpbA-like"/>
    <property type="match status" value="1"/>
</dbReference>
<evidence type="ECO:0000256" key="1">
    <source>
        <dbReference type="ARBA" id="ARBA00009580"/>
    </source>
</evidence>
<dbReference type="PROSITE" id="PS00383">
    <property type="entry name" value="TYR_PHOSPHATASE_1"/>
    <property type="match status" value="1"/>
</dbReference>
<protein>
    <submittedName>
        <fullName evidence="2">Dual specificity protein phosphatase family protein</fullName>
    </submittedName>
</protein>
<dbReference type="InterPro" id="IPR016130">
    <property type="entry name" value="Tyr_Pase_AS"/>
</dbReference>
<keyword evidence="3" id="KW-1185">Reference proteome</keyword>
<dbReference type="SUPFAM" id="SSF52799">
    <property type="entry name" value="(Phosphotyrosine protein) phosphatases II"/>
    <property type="match status" value="1"/>
</dbReference>
<dbReference type="Proteomes" id="UP000996601">
    <property type="component" value="Unassembled WGS sequence"/>
</dbReference>
<dbReference type="Pfam" id="PF13350">
    <property type="entry name" value="Y_phosphatase3"/>
    <property type="match status" value="1"/>
</dbReference>
<organism evidence="2 3">
    <name type="scientific">Shinella lacus</name>
    <dbReference type="NCBI Taxonomy" id="2654216"/>
    <lineage>
        <taxon>Bacteria</taxon>
        <taxon>Pseudomonadati</taxon>
        <taxon>Pseudomonadota</taxon>
        <taxon>Alphaproteobacteria</taxon>
        <taxon>Hyphomicrobiales</taxon>
        <taxon>Rhizobiaceae</taxon>
        <taxon>Shinella</taxon>
    </lineage>
</organism>
<dbReference type="InterPro" id="IPR026893">
    <property type="entry name" value="Tyr/Ser_Pase_IphP-type"/>
</dbReference>
<evidence type="ECO:0000313" key="3">
    <source>
        <dbReference type="Proteomes" id="UP000996601"/>
    </source>
</evidence>
<gene>
    <name evidence="2" type="ORF">GB927_014385</name>
</gene>
<sequence length="187" mass="20536">MNRHLKRAGLFLGTAAAALGFYLTVIQMTGNFATVVPGEVYRSNQPTSADITTYAARYNIRTIINLRGRHETANWYKDEAAAATSLGLNLIDFPLQADRRLDPATAAKLLTVLRDAPRPILIHCRSGADRTGLASVIYLARIAKIDEETAERQLSLRYGHIGVPFLSPTYAMDESWEDLERAAGSAS</sequence>
<dbReference type="PANTHER" id="PTHR31126">
    <property type="entry name" value="TYROSINE-PROTEIN PHOSPHATASE"/>
    <property type="match status" value="1"/>
</dbReference>
<accession>A0ABT1R7T2</accession>
<name>A0ABT1R7T2_9HYPH</name>
<dbReference type="EMBL" id="WHSB02000004">
    <property type="protein sequence ID" value="MCQ4631238.1"/>
    <property type="molecule type" value="Genomic_DNA"/>
</dbReference>
<reference evidence="2" key="1">
    <citation type="submission" date="2021-07" db="EMBL/GenBank/DDBJ databases">
        <title>Shinella sp. nov., a novel member of the genus Shinella from water.</title>
        <authorList>
            <person name="Deng Y."/>
        </authorList>
    </citation>
    <scope>NUCLEOTIDE SEQUENCE</scope>
    <source>
        <strain evidence="2">CPCC 100929</strain>
    </source>
</reference>
<dbReference type="InterPro" id="IPR029021">
    <property type="entry name" value="Prot-tyrosine_phosphatase-like"/>
</dbReference>
<comment type="caution">
    <text evidence="2">The sequence shown here is derived from an EMBL/GenBank/DDBJ whole genome shotgun (WGS) entry which is preliminary data.</text>
</comment>
<proteinExistence type="inferred from homology"/>